<keyword evidence="1" id="KW-0732">Signal</keyword>
<dbReference type="RefSeq" id="XP_026752305.2">
    <property type="nucleotide sequence ID" value="XM_026896504.3"/>
</dbReference>
<protein>
    <submittedName>
        <fullName evidence="3">Probable serine/threonine-protein kinase clkA</fullName>
    </submittedName>
</protein>
<dbReference type="Proteomes" id="UP001652740">
    <property type="component" value="Unplaced"/>
</dbReference>
<feature type="chain" id="PRO_5047277912" evidence="1">
    <location>
        <begin position="21"/>
        <end position="572"/>
    </location>
</feature>
<sequence length="572" mass="64808">MINAYVWIFLLILQCVLVSPRPVHDQKQVTPKYDYNTQSIPKYDNTGYPRDEQVISVRITSSVAVGRRKGKHIENNPETTNENGHDESFLATDATTVISNTENVSNIEELEIATDIPPSLIGANIEFIKQLNAKKELHGILNEENIHPFQLNAMKHSEEFHSHNFDSKSISGFESHKDNYNDDYNFNHNDYKLNTKNRNYSEDTILKPHYDINSEISTINENVPLARSVTSLNSDLTKKKKDIIIPDSYQYQIQQNLNHNESEDSIAESSIKSVLEIQDKNNKNIDNIPIARAVSISSSSNNYIQGLTNKPLDEIGNSASLTTVSFNIVHDVPNQNNYNELRNANRNPNIDQENVQKFFDPPTIYSQPAKVYSEPAKFYSEPAKVYSEPAKIYSEPAKIYSEPAKIYSEPAKFYSQPASLHLSPSVPPTYTPWQPTPQKLDTASTSNTTPITTNTKIPSGVMNIQSVPEHQPEKNYEIDEKISVLSEGRIHGIQETTTEKCKQDNCKVGYVVEGRQYKKYRVEERTSDGFIVGEYGVVRNEDGALRGVRYTADSDASPRLIYDALMKFLQLK</sequence>
<dbReference type="GO" id="GO:0016301">
    <property type="term" value="F:kinase activity"/>
    <property type="evidence" value="ECO:0007669"/>
    <property type="project" value="UniProtKB-KW"/>
</dbReference>
<dbReference type="KEGG" id="gmw:113512603"/>
<feature type="signal peptide" evidence="1">
    <location>
        <begin position="1"/>
        <end position="20"/>
    </location>
</feature>
<accession>A0A6J1WME1</accession>
<keyword evidence="3" id="KW-0808">Transferase</keyword>
<evidence type="ECO:0000313" key="2">
    <source>
        <dbReference type="Proteomes" id="UP001652740"/>
    </source>
</evidence>
<evidence type="ECO:0000256" key="1">
    <source>
        <dbReference type="SAM" id="SignalP"/>
    </source>
</evidence>
<dbReference type="AlphaFoldDB" id="A0A6J1WME1"/>
<keyword evidence="3" id="KW-0418">Kinase</keyword>
<dbReference type="Gene3D" id="6.10.250.1010">
    <property type="match status" value="1"/>
</dbReference>
<keyword evidence="2" id="KW-1185">Reference proteome</keyword>
<dbReference type="GeneID" id="113512603"/>
<gene>
    <name evidence="3" type="primary">LOC113512603</name>
</gene>
<organism evidence="2 3">
    <name type="scientific">Galleria mellonella</name>
    <name type="common">Greater wax moth</name>
    <dbReference type="NCBI Taxonomy" id="7137"/>
    <lineage>
        <taxon>Eukaryota</taxon>
        <taxon>Metazoa</taxon>
        <taxon>Ecdysozoa</taxon>
        <taxon>Arthropoda</taxon>
        <taxon>Hexapoda</taxon>
        <taxon>Insecta</taxon>
        <taxon>Pterygota</taxon>
        <taxon>Neoptera</taxon>
        <taxon>Endopterygota</taxon>
        <taxon>Lepidoptera</taxon>
        <taxon>Glossata</taxon>
        <taxon>Ditrysia</taxon>
        <taxon>Pyraloidea</taxon>
        <taxon>Pyralidae</taxon>
        <taxon>Galleriinae</taxon>
        <taxon>Galleria</taxon>
    </lineage>
</organism>
<name>A0A6J1WME1_GALME</name>
<evidence type="ECO:0000313" key="3">
    <source>
        <dbReference type="RefSeq" id="XP_026752305.2"/>
    </source>
</evidence>
<dbReference type="InParanoid" id="A0A6J1WME1"/>
<reference evidence="3" key="1">
    <citation type="submission" date="2025-08" db="UniProtKB">
        <authorList>
            <consortium name="RefSeq"/>
        </authorList>
    </citation>
    <scope>IDENTIFICATION</scope>
    <source>
        <tissue evidence="3">Whole larvae</tissue>
    </source>
</reference>
<proteinExistence type="predicted"/>